<dbReference type="PANTHER" id="PTHR21666:SF286">
    <property type="entry name" value="LIPOPROTEIN NLPD"/>
    <property type="match status" value="1"/>
</dbReference>
<proteinExistence type="predicted"/>
<evidence type="ECO:0000259" key="2">
    <source>
        <dbReference type="Pfam" id="PF01551"/>
    </source>
</evidence>
<dbReference type="FunFam" id="2.70.70.10:FF:000006">
    <property type="entry name" value="M23 family peptidase"/>
    <property type="match status" value="1"/>
</dbReference>
<dbReference type="RefSeq" id="WP_087620363.1">
    <property type="nucleotide sequence ID" value="NZ_NEXX01000002.1"/>
</dbReference>
<dbReference type="Pfam" id="PF01551">
    <property type="entry name" value="Peptidase_M23"/>
    <property type="match status" value="1"/>
</dbReference>
<dbReference type="Gene3D" id="2.70.70.10">
    <property type="entry name" value="Glucose Permease (Domain IIA)"/>
    <property type="match status" value="1"/>
</dbReference>
<dbReference type="CDD" id="cd12797">
    <property type="entry name" value="M23_peptidase"/>
    <property type="match status" value="1"/>
</dbReference>
<dbReference type="PANTHER" id="PTHR21666">
    <property type="entry name" value="PEPTIDASE-RELATED"/>
    <property type="match status" value="1"/>
</dbReference>
<dbReference type="InterPro" id="IPR050570">
    <property type="entry name" value="Cell_wall_metabolism_enzyme"/>
</dbReference>
<evidence type="ECO:0000313" key="4">
    <source>
        <dbReference type="Proteomes" id="UP000196536"/>
    </source>
</evidence>
<feature type="chain" id="PRO_5012916500" evidence="1">
    <location>
        <begin position="23"/>
        <end position="215"/>
    </location>
</feature>
<keyword evidence="1" id="KW-0732">Signal</keyword>
<dbReference type="Proteomes" id="UP000196536">
    <property type="component" value="Unassembled WGS sequence"/>
</dbReference>
<dbReference type="GO" id="GO:0004222">
    <property type="term" value="F:metalloendopeptidase activity"/>
    <property type="evidence" value="ECO:0007669"/>
    <property type="project" value="TreeGrafter"/>
</dbReference>
<accession>A0A1Z9Z037</accession>
<name>A0A1Z9Z037_9GAMM</name>
<dbReference type="InterPro" id="IPR016047">
    <property type="entry name" value="M23ase_b-sheet_dom"/>
</dbReference>
<gene>
    <name evidence="3" type="ORF">CAP51_08845</name>
</gene>
<protein>
    <submittedName>
        <fullName evidence="3">Peptidase M23</fullName>
    </submittedName>
</protein>
<sequence>MQIRRFLLALSFASLAMSVAFADYQSLNNNVVDNDRLEQLSRTLSSGTYTTVSYRSGNNQEDAALLELNNATLSSKYGASNSGLSSWMVTHPIKNARVSSEYGMRTLLGSTRQHSGIDFSAPSGTPIYATGPGIVTKSGWGTGYGNYVEIDHGNGYMTRYAHASRLNVSVGDRVTAGEHIANVGCTGRCTGPHLHFEVVKSGQRQNPSTYLALLP</sequence>
<evidence type="ECO:0000256" key="1">
    <source>
        <dbReference type="SAM" id="SignalP"/>
    </source>
</evidence>
<reference evidence="3 4" key="1">
    <citation type="submission" date="2017-05" db="EMBL/GenBank/DDBJ databases">
        <title>Acinetobacter populi ANC 5415 (= PBJ7), whole genome shotgun sequencing project.</title>
        <authorList>
            <person name="Nemec A."/>
            <person name="Radolfova-Krizova L."/>
        </authorList>
    </citation>
    <scope>NUCLEOTIDE SEQUENCE [LARGE SCALE GENOMIC DNA]</scope>
    <source>
        <strain evidence="3 4">PBJ7</strain>
    </source>
</reference>
<dbReference type="OrthoDB" id="9815245at2"/>
<dbReference type="InterPro" id="IPR011055">
    <property type="entry name" value="Dup_hybrid_motif"/>
</dbReference>
<feature type="signal peptide" evidence="1">
    <location>
        <begin position="1"/>
        <end position="22"/>
    </location>
</feature>
<dbReference type="EMBL" id="NEXX01000002">
    <property type="protein sequence ID" value="OUY07820.1"/>
    <property type="molecule type" value="Genomic_DNA"/>
</dbReference>
<dbReference type="SUPFAM" id="SSF51261">
    <property type="entry name" value="Duplicated hybrid motif"/>
    <property type="match status" value="1"/>
</dbReference>
<organism evidence="3 4">
    <name type="scientific">Acinetobacter populi</name>
    <dbReference type="NCBI Taxonomy" id="1582270"/>
    <lineage>
        <taxon>Bacteria</taxon>
        <taxon>Pseudomonadati</taxon>
        <taxon>Pseudomonadota</taxon>
        <taxon>Gammaproteobacteria</taxon>
        <taxon>Moraxellales</taxon>
        <taxon>Moraxellaceae</taxon>
        <taxon>Acinetobacter</taxon>
    </lineage>
</organism>
<evidence type="ECO:0000313" key="3">
    <source>
        <dbReference type="EMBL" id="OUY07820.1"/>
    </source>
</evidence>
<keyword evidence="4" id="KW-1185">Reference proteome</keyword>
<comment type="caution">
    <text evidence="3">The sequence shown here is derived from an EMBL/GenBank/DDBJ whole genome shotgun (WGS) entry which is preliminary data.</text>
</comment>
<dbReference type="AlphaFoldDB" id="A0A1Z9Z037"/>
<feature type="domain" description="M23ase beta-sheet core" evidence="2">
    <location>
        <begin position="113"/>
        <end position="207"/>
    </location>
</feature>